<sequence>MERRSPVLVDRDLPAAVTQCFSVVALCTAVADPNWFQVTVNGTASQMYGVAYVVRLQGNVSADSHSVLNPKGLSLLVVMASCCYVGILTGFGAFILSFLGSRQANLFKIPTVLHFVTAFLYGGALVLCVYLFTQVKTKLLKKQFQAAQVWVLVGESFTMAVFAVFFSLTSSVLSLLHPNIRNPRYIQITDEECATLINQQIREK</sequence>
<feature type="transmembrane region" description="Helical" evidence="1">
    <location>
        <begin position="73"/>
        <end position="99"/>
    </location>
</feature>
<feature type="transmembrane region" description="Helical" evidence="1">
    <location>
        <begin position="111"/>
        <end position="132"/>
    </location>
</feature>
<dbReference type="PANTHER" id="PTHR28358:SF1">
    <property type="entry name" value="TRANSMEMBRANE PROTEIN 127"/>
    <property type="match status" value="1"/>
</dbReference>
<keyword evidence="1" id="KW-1133">Transmembrane helix</keyword>
<protein>
    <submittedName>
        <fullName evidence="2">Transmembrane protein 127-like protein</fullName>
    </submittedName>
</protein>
<name>V9L836_CALMI</name>
<dbReference type="GO" id="GO:0016020">
    <property type="term" value="C:membrane"/>
    <property type="evidence" value="ECO:0007669"/>
    <property type="project" value="TreeGrafter"/>
</dbReference>
<reference evidence="2" key="1">
    <citation type="journal article" date="2014" name="Nature">
        <title>Elephant shark genome provides unique insights into gnathostome evolution.</title>
        <authorList>
            <consortium name="International Elephant Shark Genome Sequencing Consortium"/>
            <person name="Venkatesh B."/>
            <person name="Lee A.P."/>
            <person name="Ravi V."/>
            <person name="Maurya A.K."/>
            <person name="Lian M.M."/>
            <person name="Swann J.B."/>
            <person name="Ohta Y."/>
            <person name="Flajnik M.F."/>
            <person name="Sutoh Y."/>
            <person name="Kasahara M."/>
            <person name="Hoon S."/>
            <person name="Gangu V."/>
            <person name="Roy S.W."/>
            <person name="Irimia M."/>
            <person name="Korzh V."/>
            <person name="Kondrychyn I."/>
            <person name="Lim Z.W."/>
            <person name="Tay B.H."/>
            <person name="Tohari S."/>
            <person name="Kong K.W."/>
            <person name="Ho S."/>
            <person name="Lorente-Galdos B."/>
            <person name="Quilez J."/>
            <person name="Marques-Bonet T."/>
            <person name="Raney B.J."/>
            <person name="Ingham P.W."/>
            <person name="Tay A."/>
            <person name="Hillier L.W."/>
            <person name="Minx P."/>
            <person name="Boehm T."/>
            <person name="Wilson R.K."/>
            <person name="Brenner S."/>
            <person name="Warren W.C."/>
        </authorList>
    </citation>
    <scope>NUCLEOTIDE SEQUENCE</scope>
    <source>
        <tissue evidence="2">Intestine</tissue>
    </source>
</reference>
<dbReference type="GO" id="GO:0032007">
    <property type="term" value="P:negative regulation of TOR signaling"/>
    <property type="evidence" value="ECO:0007669"/>
    <property type="project" value="InterPro"/>
</dbReference>
<evidence type="ECO:0000313" key="2">
    <source>
        <dbReference type="EMBL" id="AFP08359.1"/>
    </source>
</evidence>
<accession>V9L836</accession>
<proteinExistence type="evidence at transcript level"/>
<dbReference type="PANTHER" id="PTHR28358">
    <property type="entry name" value="TRANSMEMBRANE PROTEIN 127"/>
    <property type="match status" value="1"/>
</dbReference>
<keyword evidence="1" id="KW-0472">Membrane</keyword>
<keyword evidence="1 2" id="KW-0812">Transmembrane</keyword>
<dbReference type="EMBL" id="JW875842">
    <property type="protein sequence ID" value="AFP08359.1"/>
    <property type="molecule type" value="mRNA"/>
</dbReference>
<dbReference type="AlphaFoldDB" id="V9L836"/>
<dbReference type="InterPro" id="IPR033331">
    <property type="entry name" value="TMEM127"/>
</dbReference>
<evidence type="ECO:0000256" key="1">
    <source>
        <dbReference type="SAM" id="Phobius"/>
    </source>
</evidence>
<dbReference type="GO" id="GO:0008285">
    <property type="term" value="P:negative regulation of cell population proliferation"/>
    <property type="evidence" value="ECO:0007669"/>
    <property type="project" value="InterPro"/>
</dbReference>
<organism evidence="2">
    <name type="scientific">Callorhinchus milii</name>
    <name type="common">Ghost shark</name>
    <dbReference type="NCBI Taxonomy" id="7868"/>
    <lineage>
        <taxon>Eukaryota</taxon>
        <taxon>Metazoa</taxon>
        <taxon>Chordata</taxon>
        <taxon>Craniata</taxon>
        <taxon>Vertebrata</taxon>
        <taxon>Chondrichthyes</taxon>
        <taxon>Holocephali</taxon>
        <taxon>Chimaeriformes</taxon>
        <taxon>Callorhinchidae</taxon>
        <taxon>Callorhinchus</taxon>
    </lineage>
</organism>
<feature type="transmembrane region" description="Helical" evidence="1">
    <location>
        <begin position="152"/>
        <end position="176"/>
    </location>
</feature>